<evidence type="ECO:0000256" key="7">
    <source>
        <dbReference type="ARBA" id="ARBA00023136"/>
    </source>
</evidence>
<dbReference type="PANTHER" id="PTHR31595">
    <property type="entry name" value="LONG-CHAIN-ALCOHOL O-FATTY-ACYLTRANSFERASE 3-RELATED"/>
    <property type="match status" value="1"/>
</dbReference>
<dbReference type="AlphaFoldDB" id="A0AAD4BXI8"/>
<proteinExistence type="inferred from homology"/>
<evidence type="ECO:0000256" key="2">
    <source>
        <dbReference type="ARBA" id="ARBA00005179"/>
    </source>
</evidence>
<comment type="similarity">
    <text evidence="3">Belongs to the wax synthase family.</text>
</comment>
<comment type="subcellular location">
    <subcellularLocation>
        <location evidence="1">Membrane</location>
        <topology evidence="1">Multi-pass membrane protein</topology>
    </subcellularLocation>
</comment>
<evidence type="ECO:0000256" key="8">
    <source>
        <dbReference type="SAM" id="Phobius"/>
    </source>
</evidence>
<dbReference type="EMBL" id="WHUW01000009">
    <property type="protein sequence ID" value="KAF8442308.1"/>
    <property type="molecule type" value="Genomic_DNA"/>
</dbReference>
<dbReference type="InterPro" id="IPR044851">
    <property type="entry name" value="Wax_synthase"/>
</dbReference>
<dbReference type="PANTHER" id="PTHR31595:SF57">
    <property type="entry name" value="OS04G0481900 PROTEIN"/>
    <property type="match status" value="1"/>
</dbReference>
<evidence type="ECO:0000256" key="1">
    <source>
        <dbReference type="ARBA" id="ARBA00004141"/>
    </source>
</evidence>
<dbReference type="InterPro" id="IPR032805">
    <property type="entry name" value="Wax_synthase_dom"/>
</dbReference>
<reference evidence="10" key="1">
    <citation type="submission" date="2019-10" db="EMBL/GenBank/DDBJ databases">
        <authorList>
            <consortium name="DOE Joint Genome Institute"/>
            <person name="Kuo A."/>
            <person name="Miyauchi S."/>
            <person name="Kiss E."/>
            <person name="Drula E."/>
            <person name="Kohler A."/>
            <person name="Sanchez-Garcia M."/>
            <person name="Andreopoulos B."/>
            <person name="Barry K.W."/>
            <person name="Bonito G."/>
            <person name="Buee M."/>
            <person name="Carver A."/>
            <person name="Chen C."/>
            <person name="Cichocki N."/>
            <person name="Clum A."/>
            <person name="Culley D."/>
            <person name="Crous P.W."/>
            <person name="Fauchery L."/>
            <person name="Girlanda M."/>
            <person name="Hayes R."/>
            <person name="Keri Z."/>
            <person name="LaButti K."/>
            <person name="Lipzen A."/>
            <person name="Lombard V."/>
            <person name="Magnuson J."/>
            <person name="Maillard F."/>
            <person name="Morin E."/>
            <person name="Murat C."/>
            <person name="Nolan M."/>
            <person name="Ohm R."/>
            <person name="Pangilinan J."/>
            <person name="Pereira M."/>
            <person name="Perotto S."/>
            <person name="Peter M."/>
            <person name="Riley R."/>
            <person name="Sitrit Y."/>
            <person name="Stielow B."/>
            <person name="Szollosi G."/>
            <person name="Zifcakova L."/>
            <person name="Stursova M."/>
            <person name="Spatafora J.W."/>
            <person name="Tedersoo L."/>
            <person name="Vaario L.-M."/>
            <person name="Yamada A."/>
            <person name="Yan M."/>
            <person name="Wang P."/>
            <person name="Xu J."/>
            <person name="Bruns T."/>
            <person name="Baldrian P."/>
            <person name="Vilgalys R."/>
            <person name="Henrissat B."/>
            <person name="Grigoriev I.V."/>
            <person name="Hibbett D."/>
            <person name="Nagy L.G."/>
            <person name="Martin F.M."/>
        </authorList>
    </citation>
    <scope>NUCLEOTIDE SEQUENCE</scope>
    <source>
        <strain evidence="10">BED1</strain>
    </source>
</reference>
<feature type="domain" description="Wax synthase" evidence="9">
    <location>
        <begin position="245"/>
        <end position="322"/>
    </location>
</feature>
<keyword evidence="6 8" id="KW-1133">Transmembrane helix</keyword>
<feature type="transmembrane region" description="Helical" evidence="8">
    <location>
        <begin position="273"/>
        <end position="297"/>
    </location>
</feature>
<dbReference type="GO" id="GO:0008374">
    <property type="term" value="F:O-acyltransferase activity"/>
    <property type="evidence" value="ECO:0007669"/>
    <property type="project" value="InterPro"/>
</dbReference>
<evidence type="ECO:0000256" key="5">
    <source>
        <dbReference type="ARBA" id="ARBA00022692"/>
    </source>
</evidence>
<evidence type="ECO:0000313" key="10">
    <source>
        <dbReference type="EMBL" id="KAF8442308.1"/>
    </source>
</evidence>
<feature type="transmembrane region" description="Helical" evidence="8">
    <location>
        <begin position="24"/>
        <end position="43"/>
    </location>
</feature>
<sequence>MSFTSSWNALGVASTRIPIDGATFISHVLPPVVFFIASAVLAVTPQTHTVRVALWPLIALLALRAVLSVDMSHGKPEWSSLDTLLALFMFSSATRSLGWTFAKGPLVRHLRPQNSSPSTIMDALDLISSYRGYGWDWSRRLYIPRETRPANRIAFALHASLSAVAHAFICIGFYLAALTMLPLGVGDVPGGSTLFDETLPFWLRFLRACIISVLTAFATYGYMQMFYDLCTIPGILFLGQDPAQWPPAFDSPWRATSLSDFWGRRWHQFLRQVFLLVGGYPLSLVLGRDGIIIGAFLASALWHHIIVLTLGGRQAEYWWMFVGFGMMGPGILAEQAFRRVTGRRVGGVVGWIWTMAWLLVWGNVFFEGFARLPMDRSILNGGVRPAQILVGLVGSFDDWLHAI</sequence>
<feature type="transmembrane region" description="Helical" evidence="8">
    <location>
        <begin position="345"/>
        <end position="366"/>
    </location>
</feature>
<evidence type="ECO:0000313" key="11">
    <source>
        <dbReference type="Proteomes" id="UP001194468"/>
    </source>
</evidence>
<evidence type="ECO:0000256" key="4">
    <source>
        <dbReference type="ARBA" id="ARBA00022679"/>
    </source>
</evidence>
<protein>
    <recommendedName>
        <fullName evidence="9">Wax synthase domain-containing protein</fullName>
    </recommendedName>
</protein>
<organism evidence="10 11">
    <name type="scientific">Boletus edulis BED1</name>
    <dbReference type="NCBI Taxonomy" id="1328754"/>
    <lineage>
        <taxon>Eukaryota</taxon>
        <taxon>Fungi</taxon>
        <taxon>Dikarya</taxon>
        <taxon>Basidiomycota</taxon>
        <taxon>Agaricomycotina</taxon>
        <taxon>Agaricomycetes</taxon>
        <taxon>Agaricomycetidae</taxon>
        <taxon>Boletales</taxon>
        <taxon>Boletineae</taxon>
        <taxon>Boletaceae</taxon>
        <taxon>Boletoideae</taxon>
        <taxon>Boletus</taxon>
    </lineage>
</organism>
<dbReference type="Pfam" id="PF13813">
    <property type="entry name" value="MBOAT_2"/>
    <property type="match status" value="1"/>
</dbReference>
<comment type="pathway">
    <text evidence="2">Secondary metabolite biosynthesis.</text>
</comment>
<accession>A0AAD4BXI8</accession>
<comment type="caution">
    <text evidence="10">The sequence shown here is derived from an EMBL/GenBank/DDBJ whole genome shotgun (WGS) entry which is preliminary data.</text>
</comment>
<feature type="transmembrane region" description="Helical" evidence="8">
    <location>
        <begin position="52"/>
        <end position="71"/>
    </location>
</feature>
<feature type="transmembrane region" description="Helical" evidence="8">
    <location>
        <begin position="155"/>
        <end position="181"/>
    </location>
</feature>
<reference evidence="10" key="2">
    <citation type="journal article" date="2020" name="Nat. Commun.">
        <title>Large-scale genome sequencing of mycorrhizal fungi provides insights into the early evolution of symbiotic traits.</title>
        <authorList>
            <person name="Miyauchi S."/>
            <person name="Kiss E."/>
            <person name="Kuo A."/>
            <person name="Drula E."/>
            <person name="Kohler A."/>
            <person name="Sanchez-Garcia M."/>
            <person name="Morin E."/>
            <person name="Andreopoulos B."/>
            <person name="Barry K.W."/>
            <person name="Bonito G."/>
            <person name="Buee M."/>
            <person name="Carver A."/>
            <person name="Chen C."/>
            <person name="Cichocki N."/>
            <person name="Clum A."/>
            <person name="Culley D."/>
            <person name="Crous P.W."/>
            <person name="Fauchery L."/>
            <person name="Girlanda M."/>
            <person name="Hayes R.D."/>
            <person name="Keri Z."/>
            <person name="LaButti K."/>
            <person name="Lipzen A."/>
            <person name="Lombard V."/>
            <person name="Magnuson J."/>
            <person name="Maillard F."/>
            <person name="Murat C."/>
            <person name="Nolan M."/>
            <person name="Ohm R.A."/>
            <person name="Pangilinan J."/>
            <person name="Pereira M.F."/>
            <person name="Perotto S."/>
            <person name="Peter M."/>
            <person name="Pfister S."/>
            <person name="Riley R."/>
            <person name="Sitrit Y."/>
            <person name="Stielow J.B."/>
            <person name="Szollosi G."/>
            <person name="Zifcakova L."/>
            <person name="Stursova M."/>
            <person name="Spatafora J.W."/>
            <person name="Tedersoo L."/>
            <person name="Vaario L.M."/>
            <person name="Yamada A."/>
            <person name="Yan M."/>
            <person name="Wang P."/>
            <person name="Xu J."/>
            <person name="Bruns T."/>
            <person name="Baldrian P."/>
            <person name="Vilgalys R."/>
            <person name="Dunand C."/>
            <person name="Henrissat B."/>
            <person name="Grigoriev I.V."/>
            <person name="Hibbett D."/>
            <person name="Nagy L.G."/>
            <person name="Martin F.M."/>
        </authorList>
    </citation>
    <scope>NUCLEOTIDE SEQUENCE</scope>
    <source>
        <strain evidence="10">BED1</strain>
    </source>
</reference>
<evidence type="ECO:0000259" key="9">
    <source>
        <dbReference type="Pfam" id="PF13813"/>
    </source>
</evidence>
<gene>
    <name evidence="10" type="ORF">L210DRAFT_977533</name>
</gene>
<keyword evidence="5 8" id="KW-0812">Transmembrane</keyword>
<dbReference type="GO" id="GO:0016020">
    <property type="term" value="C:membrane"/>
    <property type="evidence" value="ECO:0007669"/>
    <property type="project" value="UniProtKB-SubCell"/>
</dbReference>
<keyword evidence="7 8" id="KW-0472">Membrane</keyword>
<dbReference type="Proteomes" id="UP001194468">
    <property type="component" value="Unassembled WGS sequence"/>
</dbReference>
<keyword evidence="11" id="KW-1185">Reference proteome</keyword>
<feature type="transmembrane region" description="Helical" evidence="8">
    <location>
        <begin position="317"/>
        <end position="333"/>
    </location>
</feature>
<dbReference type="GO" id="GO:0006629">
    <property type="term" value="P:lipid metabolic process"/>
    <property type="evidence" value="ECO:0007669"/>
    <property type="project" value="InterPro"/>
</dbReference>
<evidence type="ECO:0000256" key="6">
    <source>
        <dbReference type="ARBA" id="ARBA00022989"/>
    </source>
</evidence>
<evidence type="ECO:0000256" key="3">
    <source>
        <dbReference type="ARBA" id="ARBA00007282"/>
    </source>
</evidence>
<feature type="transmembrane region" description="Helical" evidence="8">
    <location>
        <begin position="201"/>
        <end position="223"/>
    </location>
</feature>
<name>A0AAD4BXI8_BOLED</name>
<keyword evidence="4" id="KW-0808">Transferase</keyword>